<gene>
    <name evidence="2" type="ORF">CRG98_048343</name>
</gene>
<dbReference type="EMBL" id="PGOL01009081">
    <property type="protein sequence ID" value="PKI31265.1"/>
    <property type="molecule type" value="Genomic_DNA"/>
</dbReference>
<sequence length="187" mass="20484">MENSSSAANSGSSYSRDCAAADPPVLGSVRLSGKTMENSSSAAASGSSSSRDRTAPPPVLSLLRLCCWEALHTLKDKRSEMSRILNAGESPEQDPPALDSEEEDLTALLLKAEKLLEEAMESSWKVKAEEMTEERAKEIMAELRVIHERAAEVGREMDALLNLIKDIYFRYLCTENLDNGSLFLNVS</sequence>
<dbReference type="AlphaFoldDB" id="A0A2I0HHW1"/>
<comment type="caution">
    <text evidence="2">The sequence shown here is derived from an EMBL/GenBank/DDBJ whole genome shotgun (WGS) entry which is preliminary data.</text>
</comment>
<reference evidence="2 3" key="1">
    <citation type="submission" date="2017-11" db="EMBL/GenBank/DDBJ databases">
        <title>De-novo sequencing of pomegranate (Punica granatum L.) genome.</title>
        <authorList>
            <person name="Akparov Z."/>
            <person name="Amiraslanov A."/>
            <person name="Hajiyeva S."/>
            <person name="Abbasov M."/>
            <person name="Kaur K."/>
            <person name="Hamwieh A."/>
            <person name="Solovyev V."/>
            <person name="Salamov A."/>
            <person name="Braich B."/>
            <person name="Kosarev P."/>
            <person name="Mahmoud A."/>
            <person name="Hajiyev E."/>
            <person name="Babayeva S."/>
            <person name="Izzatullayeva V."/>
            <person name="Mammadov A."/>
            <person name="Mammadov A."/>
            <person name="Sharifova S."/>
            <person name="Ojaghi J."/>
            <person name="Eynullazada K."/>
            <person name="Bayramov B."/>
            <person name="Abdulazimova A."/>
            <person name="Shahmuradov I."/>
        </authorList>
    </citation>
    <scope>NUCLEOTIDE SEQUENCE [LARGE SCALE GENOMIC DNA]</scope>
    <source>
        <strain evidence="3">cv. AG2017</strain>
        <tissue evidence="2">Leaf</tissue>
    </source>
</reference>
<feature type="compositionally biased region" description="Low complexity" evidence="1">
    <location>
        <begin position="39"/>
        <end position="49"/>
    </location>
</feature>
<protein>
    <submittedName>
        <fullName evidence="2">Uncharacterized protein</fullName>
    </submittedName>
</protein>
<dbReference type="Proteomes" id="UP000233551">
    <property type="component" value="Unassembled WGS sequence"/>
</dbReference>
<keyword evidence="3" id="KW-1185">Reference proteome</keyword>
<feature type="region of interest" description="Disordered" evidence="1">
    <location>
        <begin position="1"/>
        <end position="55"/>
    </location>
</feature>
<name>A0A2I0HHW1_PUNGR</name>
<accession>A0A2I0HHW1</accession>
<evidence type="ECO:0000313" key="3">
    <source>
        <dbReference type="Proteomes" id="UP000233551"/>
    </source>
</evidence>
<evidence type="ECO:0000256" key="1">
    <source>
        <dbReference type="SAM" id="MobiDB-lite"/>
    </source>
</evidence>
<organism evidence="2 3">
    <name type="scientific">Punica granatum</name>
    <name type="common">Pomegranate</name>
    <dbReference type="NCBI Taxonomy" id="22663"/>
    <lineage>
        <taxon>Eukaryota</taxon>
        <taxon>Viridiplantae</taxon>
        <taxon>Streptophyta</taxon>
        <taxon>Embryophyta</taxon>
        <taxon>Tracheophyta</taxon>
        <taxon>Spermatophyta</taxon>
        <taxon>Magnoliopsida</taxon>
        <taxon>eudicotyledons</taxon>
        <taxon>Gunneridae</taxon>
        <taxon>Pentapetalae</taxon>
        <taxon>rosids</taxon>
        <taxon>malvids</taxon>
        <taxon>Myrtales</taxon>
        <taxon>Lythraceae</taxon>
        <taxon>Punica</taxon>
    </lineage>
</organism>
<proteinExistence type="predicted"/>
<evidence type="ECO:0000313" key="2">
    <source>
        <dbReference type="EMBL" id="PKI31265.1"/>
    </source>
</evidence>
<feature type="compositionally biased region" description="Low complexity" evidence="1">
    <location>
        <begin position="1"/>
        <end position="15"/>
    </location>
</feature>